<evidence type="ECO:0000256" key="9">
    <source>
        <dbReference type="HAMAP-Rule" id="MF_00161"/>
    </source>
</evidence>
<keyword evidence="6 9" id="KW-0378">Hydrolase</keyword>
<reference evidence="13" key="1">
    <citation type="submission" date="2016-01" db="EMBL/GenBank/DDBJ databases">
        <title>Whole genome sequencing of Bhargavaea cecembensis T14.</title>
        <authorList>
            <person name="Hong K.W."/>
        </authorList>
    </citation>
    <scope>NUCLEOTIDE SEQUENCE [LARGE SCALE GENOMIC DNA]</scope>
    <source>
        <strain evidence="13">M19</strain>
    </source>
</reference>
<evidence type="ECO:0000313" key="12">
    <source>
        <dbReference type="EMBL" id="KZE49988.1"/>
    </source>
</evidence>
<dbReference type="GO" id="GO:0005886">
    <property type="term" value="C:plasma membrane"/>
    <property type="evidence" value="ECO:0007669"/>
    <property type="project" value="UniProtKB-SubCell"/>
</dbReference>
<comment type="similarity">
    <text evidence="1 9 11">Belongs to the peptidase A8 family.</text>
</comment>
<dbReference type="PANTHER" id="PTHR33695:SF1">
    <property type="entry name" value="LIPOPROTEIN SIGNAL PEPTIDASE"/>
    <property type="match status" value="1"/>
</dbReference>
<dbReference type="Proteomes" id="UP000076510">
    <property type="component" value="Unassembled WGS sequence"/>
</dbReference>
<proteinExistence type="inferred from homology"/>
<evidence type="ECO:0000256" key="7">
    <source>
        <dbReference type="ARBA" id="ARBA00022989"/>
    </source>
</evidence>
<evidence type="ECO:0000256" key="11">
    <source>
        <dbReference type="RuleBase" id="RU004181"/>
    </source>
</evidence>
<dbReference type="RefSeq" id="WP_048013160.1">
    <property type="nucleotide sequence ID" value="NZ_CAXQIX010000112.1"/>
</dbReference>
<comment type="function">
    <text evidence="9 10">This protein specifically catalyzes the removal of signal peptides from prolipoproteins.</text>
</comment>
<dbReference type="PANTHER" id="PTHR33695">
    <property type="entry name" value="LIPOPROTEIN SIGNAL PEPTIDASE"/>
    <property type="match status" value="1"/>
</dbReference>
<dbReference type="UniPathway" id="UPA00665"/>
<feature type="transmembrane region" description="Helical" evidence="9">
    <location>
        <begin position="58"/>
        <end position="75"/>
    </location>
</feature>
<comment type="catalytic activity">
    <reaction evidence="9 10">
        <text>Release of signal peptides from bacterial membrane prolipoproteins. Hydrolyzes -Xaa-Yaa-Zaa-|-(S,diacylglyceryl)Cys-, in which Xaa is hydrophobic (preferably Leu), and Yaa (Ala or Ser) and Zaa (Gly or Ala) have small, neutral side chains.</text>
        <dbReference type="EC" id="3.4.23.36"/>
    </reaction>
</comment>
<feature type="active site" evidence="9">
    <location>
        <position position="129"/>
    </location>
</feature>
<protein>
    <recommendedName>
        <fullName evidence="9">Lipoprotein signal peptidase</fullName>
        <ecNumber evidence="9">3.4.23.36</ecNumber>
    </recommendedName>
    <alternativeName>
        <fullName evidence="9">Prolipoprotein signal peptidase</fullName>
    </alternativeName>
    <alternativeName>
        <fullName evidence="9">Signal peptidase II</fullName>
        <shortName evidence="9">SPase II</shortName>
    </alternativeName>
</protein>
<dbReference type="GO" id="GO:0006508">
    <property type="term" value="P:proteolysis"/>
    <property type="evidence" value="ECO:0007669"/>
    <property type="project" value="UniProtKB-KW"/>
</dbReference>
<evidence type="ECO:0000256" key="8">
    <source>
        <dbReference type="ARBA" id="ARBA00023136"/>
    </source>
</evidence>
<keyword evidence="2 9" id="KW-1003">Cell membrane</keyword>
<keyword evidence="3 9" id="KW-0645">Protease</keyword>
<dbReference type="EMBL" id="LQQY01000012">
    <property type="protein sequence ID" value="KZE49988.1"/>
    <property type="molecule type" value="Genomic_DNA"/>
</dbReference>
<accession>A0A0J5VDQ1</accession>
<comment type="caution">
    <text evidence="9">Lacks conserved residue(s) required for the propagation of feature annotation.</text>
</comment>
<evidence type="ECO:0000256" key="3">
    <source>
        <dbReference type="ARBA" id="ARBA00022670"/>
    </source>
</evidence>
<feature type="transmembrane region" description="Helical" evidence="9">
    <location>
        <begin position="122"/>
        <end position="145"/>
    </location>
</feature>
<feature type="transmembrane region" description="Helical" evidence="9">
    <location>
        <begin position="82"/>
        <end position="102"/>
    </location>
</feature>
<evidence type="ECO:0000256" key="6">
    <source>
        <dbReference type="ARBA" id="ARBA00022801"/>
    </source>
</evidence>
<dbReference type="NCBIfam" id="TIGR00077">
    <property type="entry name" value="lspA"/>
    <property type="match status" value="1"/>
</dbReference>
<keyword evidence="4 9" id="KW-0812">Transmembrane</keyword>
<dbReference type="PRINTS" id="PR00781">
    <property type="entry name" value="LIPOSIGPTASE"/>
</dbReference>
<comment type="subcellular location">
    <subcellularLocation>
        <location evidence="9">Cell membrane</location>
        <topology evidence="9">Multi-pass membrane protein</topology>
    </subcellularLocation>
</comment>
<evidence type="ECO:0000256" key="2">
    <source>
        <dbReference type="ARBA" id="ARBA00022475"/>
    </source>
</evidence>
<comment type="caution">
    <text evidence="12">The sequence shown here is derived from an EMBL/GenBank/DDBJ whole genome shotgun (WGS) entry which is preliminary data.</text>
</comment>
<evidence type="ECO:0000256" key="1">
    <source>
        <dbReference type="ARBA" id="ARBA00006139"/>
    </source>
</evidence>
<evidence type="ECO:0000256" key="4">
    <source>
        <dbReference type="ARBA" id="ARBA00022692"/>
    </source>
</evidence>
<dbReference type="HAMAP" id="MF_00161">
    <property type="entry name" value="LspA"/>
    <property type="match status" value="1"/>
</dbReference>
<feature type="active site" evidence="9">
    <location>
        <position position="111"/>
    </location>
</feature>
<evidence type="ECO:0000256" key="5">
    <source>
        <dbReference type="ARBA" id="ARBA00022750"/>
    </source>
</evidence>
<dbReference type="InterPro" id="IPR001872">
    <property type="entry name" value="Peptidase_A8"/>
</dbReference>
<comment type="pathway">
    <text evidence="9">Protein modification; lipoprotein biosynthesis (signal peptide cleavage).</text>
</comment>
<evidence type="ECO:0000313" key="13">
    <source>
        <dbReference type="Proteomes" id="UP000076510"/>
    </source>
</evidence>
<dbReference type="EC" id="3.4.23.36" evidence="9"/>
<dbReference type="GO" id="GO:0004190">
    <property type="term" value="F:aspartic-type endopeptidase activity"/>
    <property type="evidence" value="ECO:0007669"/>
    <property type="project" value="UniProtKB-UniRule"/>
</dbReference>
<evidence type="ECO:0000256" key="10">
    <source>
        <dbReference type="RuleBase" id="RU000594"/>
    </source>
</evidence>
<sequence>MYYYLLALVVIGIDQFTKWLVVRNMTQGESITVIPDVFYITSHRNPGAAWGILPGQMWFFYVITIAVIVGIVYYMQKHAKGHSLFSTSLAFMLGGAIGNFIDRVTRQEVVDFLNTYIFTYDFPIFNIADASLTIGVILLLLHMFMDERKAKKENKHGSHSTQH</sequence>
<dbReference type="AlphaFoldDB" id="A0A0J5VDQ1"/>
<keyword evidence="5 9" id="KW-0064">Aspartyl protease</keyword>
<keyword evidence="8 9" id="KW-0472">Membrane</keyword>
<gene>
    <name evidence="9" type="primary">lspA</name>
    <name evidence="12" type="ORF">AV649_01585</name>
</gene>
<dbReference type="PATRIC" id="fig|189381.10.peg.4231"/>
<dbReference type="Pfam" id="PF01252">
    <property type="entry name" value="Peptidase_A8"/>
    <property type="match status" value="1"/>
</dbReference>
<keyword evidence="7 9" id="KW-1133">Transmembrane helix</keyword>
<organism evidence="12 13">
    <name type="scientific">Rossellomorea marisflavi</name>
    <dbReference type="NCBI Taxonomy" id="189381"/>
    <lineage>
        <taxon>Bacteria</taxon>
        <taxon>Bacillati</taxon>
        <taxon>Bacillota</taxon>
        <taxon>Bacilli</taxon>
        <taxon>Bacillales</taxon>
        <taxon>Bacillaceae</taxon>
        <taxon>Rossellomorea</taxon>
    </lineage>
</organism>
<dbReference type="PROSITE" id="PS00855">
    <property type="entry name" value="SPASE_II"/>
    <property type="match status" value="1"/>
</dbReference>
<name>A0A0J5VDQ1_9BACI</name>
<dbReference type="OrthoDB" id="9810259at2"/>